<evidence type="ECO:0000313" key="3">
    <source>
        <dbReference type="Proteomes" id="UP000176996"/>
    </source>
</evidence>
<dbReference type="SUPFAM" id="SSF55154">
    <property type="entry name" value="CYTH-like phosphatases"/>
    <property type="match status" value="1"/>
</dbReference>
<dbReference type="InterPro" id="IPR008173">
    <property type="entry name" value="Adenylyl_cyclase_CyaB"/>
</dbReference>
<name>A0A1F6BS00_9BACT</name>
<sequence length="199" mass="23351">MQTEIEAKFLGIKPENTRTILQKLGGKLVHPEHLMKRRVFDFPDKTLQKTGAWVRVRDEGEKVTLSLKQLINRTLHGTKELTIEVSDFETTCDFLARLGLRSHAYQETKRETWTLEDCEITIDTWPWIPTFLELEAPSEEKIKNLAEKLNLKWKDALHGSVETAYQAYYDVTEKEVVGWEKIIFEPIPDWLEKKRRVNP</sequence>
<dbReference type="Pfam" id="PF01928">
    <property type="entry name" value="CYTH"/>
    <property type="match status" value="1"/>
</dbReference>
<accession>A0A1F6BS00</accession>
<comment type="caution">
    <text evidence="2">The sequence shown here is derived from an EMBL/GenBank/DDBJ whole genome shotgun (WGS) entry which is preliminary data.</text>
</comment>
<dbReference type="AlphaFoldDB" id="A0A1F6BS00"/>
<dbReference type="CDD" id="cd07890">
    <property type="entry name" value="CYTH-like_AC_IV-like"/>
    <property type="match status" value="1"/>
</dbReference>
<evidence type="ECO:0000313" key="2">
    <source>
        <dbReference type="EMBL" id="OGG39704.1"/>
    </source>
</evidence>
<dbReference type="Gene3D" id="2.40.320.10">
    <property type="entry name" value="Hypothetical Protein Pfu-838710-001"/>
    <property type="match status" value="1"/>
</dbReference>
<gene>
    <name evidence="2" type="ORF">A3A21_00200</name>
</gene>
<dbReference type="EMBL" id="MFKK01000037">
    <property type="protein sequence ID" value="OGG39704.1"/>
    <property type="molecule type" value="Genomic_DNA"/>
</dbReference>
<reference evidence="2 3" key="1">
    <citation type="journal article" date="2016" name="Nat. Commun.">
        <title>Thousands of microbial genomes shed light on interconnected biogeochemical processes in an aquifer system.</title>
        <authorList>
            <person name="Anantharaman K."/>
            <person name="Brown C.T."/>
            <person name="Hug L.A."/>
            <person name="Sharon I."/>
            <person name="Castelle C.J."/>
            <person name="Probst A.J."/>
            <person name="Thomas B.C."/>
            <person name="Singh A."/>
            <person name="Wilkins M.J."/>
            <person name="Karaoz U."/>
            <person name="Brodie E.L."/>
            <person name="Williams K.H."/>
            <person name="Hubbard S.S."/>
            <person name="Banfield J.F."/>
        </authorList>
    </citation>
    <scope>NUCLEOTIDE SEQUENCE [LARGE SCALE GENOMIC DNA]</scope>
</reference>
<dbReference type="InterPro" id="IPR033469">
    <property type="entry name" value="CYTH-like_dom_sf"/>
</dbReference>
<dbReference type="PROSITE" id="PS51707">
    <property type="entry name" value="CYTH"/>
    <property type="match status" value="1"/>
</dbReference>
<dbReference type="InterPro" id="IPR023577">
    <property type="entry name" value="CYTH_domain"/>
</dbReference>
<dbReference type="STRING" id="1798471.A3A21_00200"/>
<proteinExistence type="predicted"/>
<dbReference type="Proteomes" id="UP000176996">
    <property type="component" value="Unassembled WGS sequence"/>
</dbReference>
<protein>
    <recommendedName>
        <fullName evidence="1">CYTH domain-containing protein</fullName>
    </recommendedName>
</protein>
<organism evidence="2 3">
    <name type="scientific">Candidatus Jorgensenbacteria bacterium RIFCSPLOWO2_01_FULL_45_25b</name>
    <dbReference type="NCBI Taxonomy" id="1798471"/>
    <lineage>
        <taxon>Bacteria</taxon>
        <taxon>Candidatus Joergenseniibacteriota</taxon>
    </lineage>
</organism>
<evidence type="ECO:0000259" key="1">
    <source>
        <dbReference type="PROSITE" id="PS51707"/>
    </source>
</evidence>
<feature type="domain" description="CYTH" evidence="1">
    <location>
        <begin position="2"/>
        <end position="171"/>
    </location>
</feature>